<dbReference type="Proteomes" id="UP001460270">
    <property type="component" value="Unassembled WGS sequence"/>
</dbReference>
<sequence>GMELITAQRLVEGTEDALRKCSRGFGGVKRAADKFVLWANEKLGEKECDLVVSPSLTPRRIRKKKKMPGESAEDEILTAEKGYEVSVHNVILDTVTDKIQSRFSSNAKLCADFAYLDPRHFSSVKANGLPDMALEEVSKCLLKFDSGATGTSLRAELCSLASQWDRLKMAPTEAYTVRTTTEDSEGEDSEEEGETQNVDLENKSCSSCKACA</sequence>
<keyword evidence="3" id="KW-1185">Reference proteome</keyword>
<feature type="region of interest" description="Disordered" evidence="1">
    <location>
        <begin position="178"/>
        <end position="212"/>
    </location>
</feature>
<proteinExistence type="predicted"/>
<dbReference type="EMBL" id="JBBPFD010000094">
    <property type="protein sequence ID" value="KAK7880457.1"/>
    <property type="molecule type" value="Genomic_DNA"/>
</dbReference>
<feature type="compositionally biased region" description="Acidic residues" evidence="1">
    <location>
        <begin position="182"/>
        <end position="194"/>
    </location>
</feature>
<organism evidence="2 3">
    <name type="scientific">Mugilogobius chulae</name>
    <name type="common">yellowstripe goby</name>
    <dbReference type="NCBI Taxonomy" id="88201"/>
    <lineage>
        <taxon>Eukaryota</taxon>
        <taxon>Metazoa</taxon>
        <taxon>Chordata</taxon>
        <taxon>Craniata</taxon>
        <taxon>Vertebrata</taxon>
        <taxon>Euteleostomi</taxon>
        <taxon>Actinopterygii</taxon>
        <taxon>Neopterygii</taxon>
        <taxon>Teleostei</taxon>
        <taxon>Neoteleostei</taxon>
        <taxon>Acanthomorphata</taxon>
        <taxon>Gobiaria</taxon>
        <taxon>Gobiiformes</taxon>
        <taxon>Gobioidei</taxon>
        <taxon>Gobiidae</taxon>
        <taxon>Gobionellinae</taxon>
        <taxon>Mugilogobius</taxon>
    </lineage>
</organism>
<evidence type="ECO:0000313" key="3">
    <source>
        <dbReference type="Proteomes" id="UP001460270"/>
    </source>
</evidence>
<feature type="non-terminal residue" evidence="2">
    <location>
        <position position="1"/>
    </location>
</feature>
<reference evidence="3" key="1">
    <citation type="submission" date="2024-04" db="EMBL/GenBank/DDBJ databases">
        <title>Salinicola lusitanus LLJ914,a marine bacterium isolated from the Okinawa Trough.</title>
        <authorList>
            <person name="Li J."/>
        </authorList>
    </citation>
    <scope>NUCLEOTIDE SEQUENCE [LARGE SCALE GENOMIC DNA]</scope>
</reference>
<feature type="compositionally biased region" description="Polar residues" evidence="1">
    <location>
        <begin position="196"/>
        <end position="212"/>
    </location>
</feature>
<accession>A0AAW0MMT9</accession>
<gene>
    <name evidence="2" type="ORF">WMY93_032902</name>
</gene>
<dbReference type="AlphaFoldDB" id="A0AAW0MMT9"/>
<protein>
    <submittedName>
        <fullName evidence="2">Uncharacterized protein</fullName>
    </submittedName>
</protein>
<feature type="non-terminal residue" evidence="2">
    <location>
        <position position="212"/>
    </location>
</feature>
<name>A0AAW0MMT9_9GOBI</name>
<comment type="caution">
    <text evidence="2">The sequence shown here is derived from an EMBL/GenBank/DDBJ whole genome shotgun (WGS) entry which is preliminary data.</text>
</comment>
<evidence type="ECO:0000313" key="2">
    <source>
        <dbReference type="EMBL" id="KAK7880457.1"/>
    </source>
</evidence>
<evidence type="ECO:0000256" key="1">
    <source>
        <dbReference type="SAM" id="MobiDB-lite"/>
    </source>
</evidence>